<dbReference type="InterPro" id="IPR029034">
    <property type="entry name" value="Cystine-knot_cytokine"/>
</dbReference>
<name>G0P3X1_CAEBE</name>
<feature type="transmembrane region" description="Helical" evidence="4">
    <location>
        <begin position="29"/>
        <end position="53"/>
    </location>
</feature>
<protein>
    <submittedName>
        <fullName evidence="6">CBN-PVF-1 protein</fullName>
    </submittedName>
</protein>
<evidence type="ECO:0000256" key="2">
    <source>
        <dbReference type="ARBA" id="ARBA00023030"/>
    </source>
</evidence>
<organism evidence="7">
    <name type="scientific">Caenorhabditis brenneri</name>
    <name type="common">Nematode worm</name>
    <dbReference type="NCBI Taxonomy" id="135651"/>
    <lineage>
        <taxon>Eukaryota</taxon>
        <taxon>Metazoa</taxon>
        <taxon>Ecdysozoa</taxon>
        <taxon>Nematoda</taxon>
        <taxon>Chromadorea</taxon>
        <taxon>Rhabditida</taxon>
        <taxon>Rhabditina</taxon>
        <taxon>Rhabditomorpha</taxon>
        <taxon>Rhabditoidea</taxon>
        <taxon>Rhabditidae</taxon>
        <taxon>Peloderinae</taxon>
        <taxon>Caenorhabditis</taxon>
    </lineage>
</organism>
<dbReference type="PANTHER" id="PTHR11633">
    <property type="entry name" value="PLATELET-DERIVED GROWTH FACTOR"/>
    <property type="match status" value="1"/>
</dbReference>
<dbReference type="OMA" id="EITMEEH"/>
<dbReference type="PROSITE" id="PS50278">
    <property type="entry name" value="PDGF_2"/>
    <property type="match status" value="1"/>
</dbReference>
<dbReference type="OrthoDB" id="5785123at2759"/>
<dbReference type="CDD" id="cd00135">
    <property type="entry name" value="PDGF"/>
    <property type="match status" value="1"/>
</dbReference>
<evidence type="ECO:0000259" key="5">
    <source>
        <dbReference type="PROSITE" id="PS50278"/>
    </source>
</evidence>
<dbReference type="GO" id="GO:0008284">
    <property type="term" value="P:positive regulation of cell population proliferation"/>
    <property type="evidence" value="ECO:0007669"/>
    <property type="project" value="TreeGrafter"/>
</dbReference>
<dbReference type="Gene3D" id="2.10.90.10">
    <property type="entry name" value="Cystine-knot cytokines"/>
    <property type="match status" value="1"/>
</dbReference>
<proteinExistence type="inferred from homology"/>
<feature type="domain" description="Platelet-derived growth factor (PDGF) family profile" evidence="5">
    <location>
        <begin position="148"/>
        <end position="230"/>
    </location>
</feature>
<evidence type="ECO:0000313" key="6">
    <source>
        <dbReference type="EMBL" id="EGT44372.1"/>
    </source>
</evidence>
<dbReference type="InterPro" id="IPR000072">
    <property type="entry name" value="PDGF/VEGF_dom"/>
</dbReference>
<keyword evidence="4" id="KW-0472">Membrane</keyword>
<keyword evidence="2" id="KW-0339">Growth factor</keyword>
<dbReference type="GO" id="GO:0051781">
    <property type="term" value="P:positive regulation of cell division"/>
    <property type="evidence" value="ECO:0007669"/>
    <property type="project" value="UniProtKB-KW"/>
</dbReference>
<dbReference type="GO" id="GO:0008083">
    <property type="term" value="F:growth factor activity"/>
    <property type="evidence" value="ECO:0007669"/>
    <property type="project" value="UniProtKB-KW"/>
</dbReference>
<dbReference type="Pfam" id="PF00341">
    <property type="entry name" value="PDGF"/>
    <property type="match status" value="1"/>
</dbReference>
<keyword evidence="4" id="KW-0812">Transmembrane</keyword>
<gene>
    <name evidence="6" type="primary">Cbn-pvf-1</name>
    <name evidence="6" type="ORF">CAEBREN_19566</name>
</gene>
<evidence type="ECO:0000256" key="1">
    <source>
        <dbReference type="ARBA" id="ARBA00006686"/>
    </source>
</evidence>
<dbReference type="GO" id="GO:0005615">
    <property type="term" value="C:extracellular space"/>
    <property type="evidence" value="ECO:0007669"/>
    <property type="project" value="TreeGrafter"/>
</dbReference>
<dbReference type="HOGENOM" id="CLU_928228_0_0_1"/>
<dbReference type="AlphaFoldDB" id="G0P3X1"/>
<dbReference type="EMBL" id="GL380054">
    <property type="protein sequence ID" value="EGT44372.1"/>
    <property type="molecule type" value="Genomic_DNA"/>
</dbReference>
<keyword evidence="3" id="KW-0497">Mitogen</keyword>
<comment type="similarity">
    <text evidence="1">Belongs to the PDGF/VEGF growth factor family.</text>
</comment>
<keyword evidence="7" id="KW-1185">Reference proteome</keyword>
<accession>G0P3X1</accession>
<evidence type="ECO:0000313" key="7">
    <source>
        <dbReference type="Proteomes" id="UP000008068"/>
    </source>
</evidence>
<dbReference type="STRING" id="135651.G0P3X1"/>
<reference evidence="7" key="1">
    <citation type="submission" date="2011-07" db="EMBL/GenBank/DDBJ databases">
        <authorList>
            <consortium name="Caenorhabditis brenneri Sequencing and Analysis Consortium"/>
            <person name="Wilson R.K."/>
        </authorList>
    </citation>
    <scope>NUCLEOTIDE SEQUENCE [LARGE SCALE GENOMIC DNA]</scope>
    <source>
        <strain evidence="7">PB2801</strain>
    </source>
</reference>
<keyword evidence="4" id="KW-1133">Transmembrane helix</keyword>
<dbReference type="GO" id="GO:0016020">
    <property type="term" value="C:membrane"/>
    <property type="evidence" value="ECO:0007669"/>
    <property type="project" value="InterPro"/>
</dbReference>
<dbReference type="eggNOG" id="ENOG502S2VW">
    <property type="taxonomic scope" value="Eukaryota"/>
</dbReference>
<evidence type="ECO:0000256" key="3">
    <source>
        <dbReference type="ARBA" id="ARBA00023246"/>
    </source>
</evidence>
<dbReference type="SUPFAM" id="SSF57501">
    <property type="entry name" value="Cystine-knot cytokines"/>
    <property type="match status" value="1"/>
</dbReference>
<evidence type="ECO:0000256" key="4">
    <source>
        <dbReference type="SAM" id="Phobius"/>
    </source>
</evidence>
<sequence length="338" mass="38202">MGATSSNQLISPPDIQEKPSKKVLSSSSFLNYFLTMLNLINFFFLNFLLFSFWSNGYAQVPHEFKRILKHAKDLPSLLQDLHIIYNPELTNRHVEKSYDRAETLALKTGSMSTQRIVSISNISNDEMDGYTLFHLQSMKDIKQGNDTCNLQSVCVPIPQLSDDPQVLTYPKCYEVKQCVGSCCNSMETCHPGTINLVKKHVAELLYIGNGRFMFNMTREITMEEHTSCSCFDCGANTPQCEPGFVVGRSCKCECANKDDRNNCVGNATWNAETCKCDCDMKCEEGKVLNTSQCECIRRRKHHGMGKNHGHRHHHPRSRQIEAEEVEKIARLQVGSIGG</sequence>
<dbReference type="FunCoup" id="G0P3X1">
    <property type="interactions" value="13"/>
</dbReference>
<dbReference type="Proteomes" id="UP000008068">
    <property type="component" value="Unassembled WGS sequence"/>
</dbReference>
<dbReference type="PANTHER" id="PTHR11633:SF1">
    <property type="entry name" value="LD28763P"/>
    <property type="match status" value="1"/>
</dbReference>
<dbReference type="InParanoid" id="G0P3X1"/>
<dbReference type="GO" id="GO:0070851">
    <property type="term" value="F:growth factor receptor binding"/>
    <property type="evidence" value="ECO:0007669"/>
    <property type="project" value="TreeGrafter"/>
</dbReference>